<accession>A0A0E9SMW7</accession>
<reference evidence="2" key="1">
    <citation type="submission" date="2014-11" db="EMBL/GenBank/DDBJ databases">
        <authorList>
            <person name="Amaro Gonzalez C."/>
        </authorList>
    </citation>
    <scope>NUCLEOTIDE SEQUENCE</scope>
</reference>
<name>A0A0E9SMW7_ANGAN</name>
<proteinExistence type="predicted"/>
<dbReference type="AlphaFoldDB" id="A0A0E9SMW7"/>
<reference evidence="2" key="2">
    <citation type="journal article" date="2015" name="Fish Shellfish Immunol.">
        <title>Early steps in the European eel (Anguilla anguilla)-Vibrio vulnificus interaction in the gills: Role of the RtxA13 toxin.</title>
        <authorList>
            <person name="Callol A."/>
            <person name="Pajuelo D."/>
            <person name="Ebbesson L."/>
            <person name="Teles M."/>
            <person name="MacKenzie S."/>
            <person name="Amaro C."/>
        </authorList>
    </citation>
    <scope>NUCLEOTIDE SEQUENCE</scope>
</reference>
<evidence type="ECO:0000256" key="1">
    <source>
        <dbReference type="SAM" id="MobiDB-lite"/>
    </source>
</evidence>
<feature type="compositionally biased region" description="Basic and acidic residues" evidence="1">
    <location>
        <begin position="32"/>
        <end position="41"/>
    </location>
</feature>
<protein>
    <submittedName>
        <fullName evidence="2">Uncharacterized protein</fullName>
    </submittedName>
</protein>
<organism evidence="2">
    <name type="scientific">Anguilla anguilla</name>
    <name type="common">European freshwater eel</name>
    <name type="synonym">Muraena anguilla</name>
    <dbReference type="NCBI Taxonomy" id="7936"/>
    <lineage>
        <taxon>Eukaryota</taxon>
        <taxon>Metazoa</taxon>
        <taxon>Chordata</taxon>
        <taxon>Craniata</taxon>
        <taxon>Vertebrata</taxon>
        <taxon>Euteleostomi</taxon>
        <taxon>Actinopterygii</taxon>
        <taxon>Neopterygii</taxon>
        <taxon>Teleostei</taxon>
        <taxon>Anguilliformes</taxon>
        <taxon>Anguillidae</taxon>
        <taxon>Anguilla</taxon>
    </lineage>
</organism>
<dbReference type="EMBL" id="GBXM01066572">
    <property type="protein sequence ID" value="JAH42005.1"/>
    <property type="molecule type" value="Transcribed_RNA"/>
</dbReference>
<feature type="region of interest" description="Disordered" evidence="1">
    <location>
        <begin position="26"/>
        <end position="48"/>
    </location>
</feature>
<sequence length="48" mass="5515">MEQNLMNNSFTSTTYPYRSVIYNKNGNMSSCHMHETGEKQTKTPALTQ</sequence>
<evidence type="ECO:0000313" key="2">
    <source>
        <dbReference type="EMBL" id="JAH42005.1"/>
    </source>
</evidence>